<proteinExistence type="predicted"/>
<reference evidence="2 3" key="1">
    <citation type="journal article" date="2014" name="BMC Genomics">
        <title>Comparative genomics of the major fungal agents of human and animal Sporotrichosis: Sporothrix schenckii and Sporothrix brasiliensis.</title>
        <authorList>
            <person name="Teixeira M.M."/>
            <person name="de Almeida L.G."/>
            <person name="Kubitschek-Barreira P."/>
            <person name="Alves F.L."/>
            <person name="Kioshima E.S."/>
            <person name="Abadio A.K."/>
            <person name="Fernandes L."/>
            <person name="Derengowski L.S."/>
            <person name="Ferreira K.S."/>
            <person name="Souza R.C."/>
            <person name="Ruiz J.C."/>
            <person name="de Andrade N.C."/>
            <person name="Paes H.C."/>
            <person name="Nicola A.M."/>
            <person name="Albuquerque P."/>
            <person name="Gerber A.L."/>
            <person name="Martins V.P."/>
            <person name="Peconick L.D."/>
            <person name="Neto A.V."/>
            <person name="Chaucanez C.B."/>
            <person name="Silva P.A."/>
            <person name="Cunha O.L."/>
            <person name="de Oliveira F.F."/>
            <person name="dos Santos T.C."/>
            <person name="Barros A.L."/>
            <person name="Soares M.A."/>
            <person name="de Oliveira L.M."/>
            <person name="Marini M.M."/>
            <person name="Villalobos-Duno H."/>
            <person name="Cunha M.M."/>
            <person name="de Hoog S."/>
            <person name="da Silveira J.F."/>
            <person name="Henrissat B."/>
            <person name="Nino-Vega G.A."/>
            <person name="Cisalpino P.S."/>
            <person name="Mora-Montes H.M."/>
            <person name="Almeida S.R."/>
            <person name="Stajich J.E."/>
            <person name="Lopes-Bezerra L.M."/>
            <person name="Vasconcelos A.T."/>
            <person name="Felipe M.S."/>
        </authorList>
    </citation>
    <scope>NUCLEOTIDE SEQUENCE [LARGE SCALE GENOMIC DNA]</scope>
    <source>
        <strain evidence="2 3">1099-18</strain>
    </source>
</reference>
<dbReference type="OrthoDB" id="76567at2759"/>
<dbReference type="AlphaFoldDB" id="A0A0F2M5B6"/>
<name>A0A0F2M5B6_SPOSC</name>
<dbReference type="GeneID" id="27671510"/>
<dbReference type="RefSeq" id="XP_016586970.1">
    <property type="nucleotide sequence ID" value="XM_016736233.1"/>
</dbReference>
<evidence type="ECO:0000256" key="1">
    <source>
        <dbReference type="SAM" id="MobiDB-lite"/>
    </source>
</evidence>
<organism evidence="2 3">
    <name type="scientific">Sporothrix schenckii 1099-18</name>
    <dbReference type="NCBI Taxonomy" id="1397361"/>
    <lineage>
        <taxon>Eukaryota</taxon>
        <taxon>Fungi</taxon>
        <taxon>Dikarya</taxon>
        <taxon>Ascomycota</taxon>
        <taxon>Pezizomycotina</taxon>
        <taxon>Sordariomycetes</taxon>
        <taxon>Sordariomycetidae</taxon>
        <taxon>Ophiostomatales</taxon>
        <taxon>Ophiostomataceae</taxon>
        <taxon>Sporothrix</taxon>
    </lineage>
</organism>
<comment type="caution">
    <text evidence="2">The sequence shown here is derived from an EMBL/GenBank/DDBJ whole genome shotgun (WGS) entry which is preliminary data.</text>
</comment>
<reference evidence="2 3" key="2">
    <citation type="journal article" date="2015" name="Eukaryot. Cell">
        <title>Asexual propagation of a virulent clone complex in a human and feline outbreak of sporotrichosis.</title>
        <authorList>
            <person name="Teixeira Mde M."/>
            <person name="Rodrigues A.M."/>
            <person name="Tsui C.K."/>
            <person name="de Almeida L.G."/>
            <person name="Van Diepeningen A.D."/>
            <person name="van den Ende B.G."/>
            <person name="Fernandes G.F."/>
            <person name="Kano R."/>
            <person name="Hamelin R.C."/>
            <person name="Lopes-Bezerra L.M."/>
            <person name="Vasconcelos A.T."/>
            <person name="de Hoog S."/>
            <person name="de Camargo Z.P."/>
            <person name="Felipe M.S."/>
        </authorList>
    </citation>
    <scope>NUCLEOTIDE SEQUENCE [LARGE SCALE GENOMIC DNA]</scope>
    <source>
        <strain evidence="2 3">1099-18</strain>
    </source>
</reference>
<sequence>MATDSTPASLETTMENEDSPHPDILFTSVEDILVSLANLDKNQDVFCVGDVSPETFRDIEAERDRQGKKFGLFYQPAYEAVIITVPTLGHSNMHTILYDMVRDSLRDMTAHIGWMSLSTTTFDATNGSSGQADSAGWPIDSRNAGDWPTLVVEAGFSQTLPSLRAKMRWWFSASDHQVKMVVLVKMDASHETICIEKWVERPNRPGATTTRQVTRAGLRAPEPFCDQSINITWTGPAPIMDMSKQDRTPARFRVSGAPLVIGFAEVYLRAPTVGEHDIAITDVDLQNYASLIWKYIV</sequence>
<protein>
    <submittedName>
        <fullName evidence="2">Uncharacterized protein</fullName>
    </submittedName>
</protein>
<dbReference type="VEuPathDB" id="FungiDB:SPSK_09661"/>
<feature type="region of interest" description="Disordered" evidence="1">
    <location>
        <begin position="1"/>
        <end position="21"/>
    </location>
</feature>
<dbReference type="Proteomes" id="UP000033710">
    <property type="component" value="Unassembled WGS sequence"/>
</dbReference>
<dbReference type="KEGG" id="ssck:SPSK_09661"/>
<evidence type="ECO:0000313" key="2">
    <source>
        <dbReference type="EMBL" id="KJR84294.1"/>
    </source>
</evidence>
<gene>
    <name evidence="2" type="ORF">SPSK_09661</name>
</gene>
<feature type="compositionally biased region" description="Polar residues" evidence="1">
    <location>
        <begin position="1"/>
        <end position="13"/>
    </location>
</feature>
<accession>A0A0F2M5B6</accession>
<dbReference type="EMBL" id="AXCR01000007">
    <property type="protein sequence ID" value="KJR84294.1"/>
    <property type="molecule type" value="Genomic_DNA"/>
</dbReference>
<evidence type="ECO:0000313" key="3">
    <source>
        <dbReference type="Proteomes" id="UP000033710"/>
    </source>
</evidence>